<dbReference type="EC" id="3.5.2.9" evidence="1"/>
<evidence type="ECO:0000313" key="3">
    <source>
        <dbReference type="Proteomes" id="UP000192872"/>
    </source>
</evidence>
<dbReference type="HAMAP" id="MF_00691">
    <property type="entry name" value="PxpA"/>
    <property type="match status" value="1"/>
</dbReference>
<reference evidence="2 3" key="1">
    <citation type="journal article" date="2017" name="Water Res.">
        <title>Comammox in drinking water systems.</title>
        <authorList>
            <person name="Wang Y."/>
            <person name="Ma L."/>
            <person name="Mao Y."/>
            <person name="Jiang X."/>
            <person name="Xia Y."/>
            <person name="Yu K."/>
            <person name="Li B."/>
            <person name="Zhang T."/>
        </authorList>
    </citation>
    <scope>NUCLEOTIDE SEQUENCE [LARGE SCALE GENOMIC DNA]</scope>
    <source>
        <strain evidence="2">SG_bin8</strain>
    </source>
</reference>
<evidence type="ECO:0000256" key="1">
    <source>
        <dbReference type="HAMAP-Rule" id="MF_00691"/>
    </source>
</evidence>
<comment type="caution">
    <text evidence="2">The sequence shown here is derived from an EMBL/GenBank/DDBJ whole genome shotgun (WGS) entry which is preliminary data.</text>
</comment>
<protein>
    <recommendedName>
        <fullName evidence="1">5-oxoprolinase subunit A</fullName>
        <shortName evidence="1">5-OPase subunit A</shortName>
        <ecNumber evidence="1">3.5.2.9</ecNumber>
    </recommendedName>
    <alternativeName>
        <fullName evidence="1">5-oxoprolinase (ATP-hydrolyzing) subunit A</fullName>
    </alternativeName>
</protein>
<dbReference type="Pfam" id="PF03746">
    <property type="entry name" value="LamB_YcsF"/>
    <property type="match status" value="1"/>
</dbReference>
<dbReference type="Gene3D" id="3.20.20.370">
    <property type="entry name" value="Glycoside hydrolase/deacetylase"/>
    <property type="match status" value="1"/>
</dbReference>
<dbReference type="PANTHER" id="PTHR30292">
    <property type="entry name" value="UNCHARACTERIZED PROTEIN YBGL-RELATED"/>
    <property type="match status" value="1"/>
</dbReference>
<dbReference type="CDD" id="cd10787">
    <property type="entry name" value="LamB_YcsF_like"/>
    <property type="match status" value="1"/>
</dbReference>
<gene>
    <name evidence="1" type="primary">pxpA</name>
    <name evidence="2" type="ORF">A4S15_10795</name>
</gene>
<dbReference type="NCBIfam" id="NF003814">
    <property type="entry name" value="PRK05406.1-3"/>
    <property type="match status" value="1"/>
</dbReference>
<dbReference type="STRING" id="1827387.A4S15_10795"/>
<dbReference type="EMBL" id="LWDL01000018">
    <property type="protein sequence ID" value="OQW51736.1"/>
    <property type="molecule type" value="Genomic_DNA"/>
</dbReference>
<dbReference type="SUPFAM" id="SSF88713">
    <property type="entry name" value="Glycoside hydrolase/deacetylase"/>
    <property type="match status" value="1"/>
</dbReference>
<dbReference type="NCBIfam" id="NF003816">
    <property type="entry name" value="PRK05406.1-5"/>
    <property type="match status" value="1"/>
</dbReference>
<dbReference type="GO" id="GO:0017168">
    <property type="term" value="F:5-oxoprolinase (ATP-hydrolyzing) activity"/>
    <property type="evidence" value="ECO:0007669"/>
    <property type="project" value="UniProtKB-UniRule"/>
</dbReference>
<keyword evidence="1" id="KW-0547">Nucleotide-binding</keyword>
<comment type="catalytic activity">
    <reaction evidence="1">
        <text>5-oxo-L-proline + ATP + 2 H2O = L-glutamate + ADP + phosphate + H(+)</text>
        <dbReference type="Rhea" id="RHEA:10348"/>
        <dbReference type="ChEBI" id="CHEBI:15377"/>
        <dbReference type="ChEBI" id="CHEBI:15378"/>
        <dbReference type="ChEBI" id="CHEBI:29985"/>
        <dbReference type="ChEBI" id="CHEBI:30616"/>
        <dbReference type="ChEBI" id="CHEBI:43474"/>
        <dbReference type="ChEBI" id="CHEBI:58402"/>
        <dbReference type="ChEBI" id="CHEBI:456216"/>
        <dbReference type="EC" id="3.5.2.9"/>
    </reaction>
</comment>
<dbReference type="InterPro" id="IPR011330">
    <property type="entry name" value="Glyco_hydro/deAcase_b/a-brl"/>
</dbReference>
<dbReference type="AlphaFoldDB" id="A0A1W9HWB3"/>
<dbReference type="GO" id="GO:0005524">
    <property type="term" value="F:ATP binding"/>
    <property type="evidence" value="ECO:0007669"/>
    <property type="project" value="UniProtKB-UniRule"/>
</dbReference>
<dbReference type="InterPro" id="IPR005501">
    <property type="entry name" value="LamB/YcsF/PxpA-like"/>
</dbReference>
<comment type="subunit">
    <text evidence="1">Forms a complex composed of PxpA, PxpB and PxpC.</text>
</comment>
<evidence type="ECO:0000313" key="2">
    <source>
        <dbReference type="EMBL" id="OQW51736.1"/>
    </source>
</evidence>
<keyword evidence="1" id="KW-0067">ATP-binding</keyword>
<keyword evidence="1" id="KW-0378">Hydrolase</keyword>
<comment type="function">
    <text evidence="1">Catalyzes the cleavage of 5-oxoproline to form L-glutamate coupled to the hydrolysis of ATP to ADP and inorganic phosphate.</text>
</comment>
<comment type="similarity">
    <text evidence="1">Belongs to the LamB/PxpA family.</text>
</comment>
<name>A0A1W9HWB3_9HYPH</name>
<accession>A0A1W9HWB3</accession>
<organism evidence="2 3">
    <name type="scientific">Candidatus Raskinella chloraquaticus</name>
    <dbReference type="NCBI Taxonomy" id="1951219"/>
    <lineage>
        <taxon>Bacteria</taxon>
        <taxon>Pseudomonadati</taxon>
        <taxon>Pseudomonadota</taxon>
        <taxon>Alphaproteobacteria</taxon>
        <taxon>Hyphomicrobiales</taxon>
        <taxon>Phreatobacteraceae</taxon>
        <taxon>Candidatus Raskinella</taxon>
    </lineage>
</organism>
<dbReference type="GO" id="GO:0005975">
    <property type="term" value="P:carbohydrate metabolic process"/>
    <property type="evidence" value="ECO:0007669"/>
    <property type="project" value="InterPro"/>
</dbReference>
<proteinExistence type="inferred from homology"/>
<dbReference type="PANTHER" id="PTHR30292:SF0">
    <property type="entry name" value="5-OXOPROLINASE SUBUNIT A"/>
    <property type="match status" value="1"/>
</dbReference>
<dbReference type="RefSeq" id="WP_376802074.1">
    <property type="nucleotide sequence ID" value="NZ_DBNB01000034.1"/>
</dbReference>
<sequence length="252" mass="26421">MQVDLNSDMGESFGPWTMADDAAMLDIVTSANIACGFHGGDDQVMLKTVRLAKARGVGIGAHPGLRDLQGFGRRAMIGLSESEIETMVAYQIGALQAIATMAGAKVTHVKAHGALGNMSYVEAPVARAVANAVKAVDPSLKLVVLPLSQIERAGEASGLMLAREVFADRAYEDDGTLMSRQKPGSVLHDPAVVAERAWRMVADKAIIAASGKILKAGVDTICIHSDSPGAIAMAQAVRARLVTEGVSLKRFA</sequence>
<dbReference type="Proteomes" id="UP000192872">
    <property type="component" value="Unassembled WGS sequence"/>
</dbReference>